<keyword evidence="3" id="KW-1185">Reference proteome</keyword>
<reference evidence="2" key="1">
    <citation type="submission" date="2024-06" db="EMBL/GenBank/DDBJ databases">
        <title>Vaginal Lactobacillus fatty acid response mechanisms reveal a metabolite-targeted strategy for bacterial vaginosis treatment.</title>
        <authorList>
            <person name="Zhu M."/>
            <person name="Blainey P.C."/>
            <person name="Bloom S.M."/>
            <person name="Kwon D.S."/>
        </authorList>
    </citation>
    <scope>NUCLEOTIDE SEQUENCE</scope>
    <source>
        <strain evidence="2">194_F1_1</strain>
    </source>
</reference>
<comment type="caution">
    <text evidence="2">The sequence shown here is derived from an EMBL/GenBank/DDBJ whole genome shotgun (WGS) entry which is preliminary data.</text>
</comment>
<gene>
    <name evidence="2" type="ORF">ABVC42_09325</name>
</gene>
<accession>A0ABV2BA48</accession>
<dbReference type="RefSeq" id="WP_224052974.1">
    <property type="nucleotide sequence ID" value="NZ_CP083392.1"/>
</dbReference>
<keyword evidence="1" id="KW-1133">Transmembrane helix</keyword>
<evidence type="ECO:0000313" key="3">
    <source>
        <dbReference type="Proteomes" id="UP001434419"/>
    </source>
</evidence>
<organism evidence="2 3">
    <name type="scientific">Lactobacillus crispatus</name>
    <dbReference type="NCBI Taxonomy" id="47770"/>
    <lineage>
        <taxon>Bacteria</taxon>
        <taxon>Bacillati</taxon>
        <taxon>Bacillota</taxon>
        <taxon>Bacilli</taxon>
        <taxon>Lactobacillales</taxon>
        <taxon>Lactobacillaceae</taxon>
        <taxon>Lactobacillus</taxon>
    </lineage>
</organism>
<dbReference type="EMBL" id="JBETVU010000012">
    <property type="protein sequence ID" value="MES5150103.1"/>
    <property type="molecule type" value="Genomic_DNA"/>
</dbReference>
<proteinExistence type="predicted"/>
<feature type="transmembrane region" description="Helical" evidence="1">
    <location>
        <begin position="30"/>
        <end position="50"/>
    </location>
</feature>
<sequence length="75" mass="8782">MWLLLTQAVVSPLFDLWIFYQVARQKYKYADIFLIILFVALSLGDASGYINEFVSDLLEILSIFFYPGFKIEVQH</sequence>
<evidence type="ECO:0000313" key="2">
    <source>
        <dbReference type="EMBL" id="MES5150103.1"/>
    </source>
</evidence>
<name>A0ABV2BA48_9LACO</name>
<protein>
    <submittedName>
        <fullName evidence="2">Uncharacterized protein</fullName>
    </submittedName>
</protein>
<dbReference type="Proteomes" id="UP001434419">
    <property type="component" value="Unassembled WGS sequence"/>
</dbReference>
<keyword evidence="1" id="KW-0812">Transmembrane</keyword>
<keyword evidence="1" id="KW-0472">Membrane</keyword>
<evidence type="ECO:0000256" key="1">
    <source>
        <dbReference type="SAM" id="Phobius"/>
    </source>
</evidence>